<gene>
    <name evidence="2" type="ORF">ARMOST_20256</name>
</gene>
<name>A0A284S6T7_ARMOS</name>
<accession>A0A284S6T7</accession>
<dbReference type="EMBL" id="FUEG01000037">
    <property type="protein sequence ID" value="SJL16727.1"/>
    <property type="molecule type" value="Genomic_DNA"/>
</dbReference>
<organism evidence="2 3">
    <name type="scientific">Armillaria ostoyae</name>
    <name type="common">Armillaria root rot fungus</name>
    <dbReference type="NCBI Taxonomy" id="47428"/>
    <lineage>
        <taxon>Eukaryota</taxon>
        <taxon>Fungi</taxon>
        <taxon>Dikarya</taxon>
        <taxon>Basidiomycota</taxon>
        <taxon>Agaricomycotina</taxon>
        <taxon>Agaricomycetes</taxon>
        <taxon>Agaricomycetidae</taxon>
        <taxon>Agaricales</taxon>
        <taxon>Marasmiineae</taxon>
        <taxon>Physalacriaceae</taxon>
        <taxon>Armillaria</taxon>
    </lineage>
</organism>
<dbReference type="AlphaFoldDB" id="A0A284S6T7"/>
<sequence length="138" mass="15733">MARDRLDDCVYPDKSDIFFLLHDERTLKRRSSATLDVEEMPKLSLTPIKPVCTLNMRRRDLRSHTASARRASVRLTELNGDGKNDNAEQNSDKNALLDPSTCGRLDIRFRSKMSYCRHAMCKSEEAAICQGWVTRNAG</sequence>
<feature type="region of interest" description="Disordered" evidence="1">
    <location>
        <begin position="62"/>
        <end position="96"/>
    </location>
</feature>
<evidence type="ECO:0000256" key="1">
    <source>
        <dbReference type="SAM" id="MobiDB-lite"/>
    </source>
</evidence>
<keyword evidence="3" id="KW-1185">Reference proteome</keyword>
<protein>
    <submittedName>
        <fullName evidence="2">Uncharacterized protein</fullName>
    </submittedName>
</protein>
<reference evidence="3" key="1">
    <citation type="journal article" date="2017" name="Nat. Ecol. Evol.">
        <title>Genome expansion and lineage-specific genetic innovations in the forest pathogenic fungi Armillaria.</title>
        <authorList>
            <person name="Sipos G."/>
            <person name="Prasanna A.N."/>
            <person name="Walter M.C."/>
            <person name="O'Connor E."/>
            <person name="Balint B."/>
            <person name="Krizsan K."/>
            <person name="Kiss B."/>
            <person name="Hess J."/>
            <person name="Varga T."/>
            <person name="Slot J."/>
            <person name="Riley R."/>
            <person name="Boka B."/>
            <person name="Rigling D."/>
            <person name="Barry K."/>
            <person name="Lee J."/>
            <person name="Mihaltcheva S."/>
            <person name="LaButti K."/>
            <person name="Lipzen A."/>
            <person name="Waldron R."/>
            <person name="Moloney N.M."/>
            <person name="Sperisen C."/>
            <person name="Kredics L."/>
            <person name="Vagvoelgyi C."/>
            <person name="Patrignani A."/>
            <person name="Fitzpatrick D."/>
            <person name="Nagy I."/>
            <person name="Doyle S."/>
            <person name="Anderson J.B."/>
            <person name="Grigoriev I.V."/>
            <person name="Gueldener U."/>
            <person name="Muensterkoetter M."/>
            <person name="Nagy L.G."/>
        </authorList>
    </citation>
    <scope>NUCLEOTIDE SEQUENCE [LARGE SCALE GENOMIC DNA]</scope>
    <source>
        <strain evidence="3">C18/9</strain>
    </source>
</reference>
<proteinExistence type="predicted"/>
<dbReference type="Proteomes" id="UP000219338">
    <property type="component" value="Unassembled WGS sequence"/>
</dbReference>
<evidence type="ECO:0000313" key="3">
    <source>
        <dbReference type="Proteomes" id="UP000219338"/>
    </source>
</evidence>
<evidence type="ECO:0000313" key="2">
    <source>
        <dbReference type="EMBL" id="SJL16727.1"/>
    </source>
</evidence>